<name>A0A8R7TH82_TRIUA</name>
<sequence>MFSIVMPRPVCRNCGFVVAEVRKSIHQFFLLQLYGRFFFSLEKHKTEFFLLLTDNHPTL</sequence>
<keyword evidence="2" id="KW-1185">Reference proteome</keyword>
<accession>A0A8R7TH82</accession>
<protein>
    <submittedName>
        <fullName evidence="1">Uncharacterized protein</fullName>
    </submittedName>
</protein>
<reference evidence="2" key="1">
    <citation type="journal article" date="2013" name="Nature">
        <title>Draft genome of the wheat A-genome progenitor Triticum urartu.</title>
        <authorList>
            <person name="Ling H.Q."/>
            <person name="Zhao S."/>
            <person name="Liu D."/>
            <person name="Wang J."/>
            <person name="Sun H."/>
            <person name="Zhang C."/>
            <person name="Fan H."/>
            <person name="Li D."/>
            <person name="Dong L."/>
            <person name="Tao Y."/>
            <person name="Gao C."/>
            <person name="Wu H."/>
            <person name="Li Y."/>
            <person name="Cui Y."/>
            <person name="Guo X."/>
            <person name="Zheng S."/>
            <person name="Wang B."/>
            <person name="Yu K."/>
            <person name="Liang Q."/>
            <person name="Yang W."/>
            <person name="Lou X."/>
            <person name="Chen J."/>
            <person name="Feng M."/>
            <person name="Jian J."/>
            <person name="Zhang X."/>
            <person name="Luo G."/>
            <person name="Jiang Y."/>
            <person name="Liu J."/>
            <person name="Wang Z."/>
            <person name="Sha Y."/>
            <person name="Zhang B."/>
            <person name="Wu H."/>
            <person name="Tang D."/>
            <person name="Shen Q."/>
            <person name="Xue P."/>
            <person name="Zou S."/>
            <person name="Wang X."/>
            <person name="Liu X."/>
            <person name="Wang F."/>
            <person name="Yang Y."/>
            <person name="An X."/>
            <person name="Dong Z."/>
            <person name="Zhang K."/>
            <person name="Zhang X."/>
            <person name="Luo M.C."/>
            <person name="Dvorak J."/>
            <person name="Tong Y."/>
            <person name="Wang J."/>
            <person name="Yang H."/>
            <person name="Li Z."/>
            <person name="Wang D."/>
            <person name="Zhang A."/>
            <person name="Wang J."/>
        </authorList>
    </citation>
    <scope>NUCLEOTIDE SEQUENCE</scope>
    <source>
        <strain evidence="2">cv. G1812</strain>
    </source>
</reference>
<dbReference type="Proteomes" id="UP000015106">
    <property type="component" value="Chromosome 2"/>
</dbReference>
<reference evidence="1" key="2">
    <citation type="submission" date="2018-03" db="EMBL/GenBank/DDBJ databases">
        <title>The Triticum urartu genome reveals the dynamic nature of wheat genome evolution.</title>
        <authorList>
            <person name="Ling H."/>
            <person name="Ma B."/>
            <person name="Shi X."/>
            <person name="Liu H."/>
            <person name="Dong L."/>
            <person name="Sun H."/>
            <person name="Cao Y."/>
            <person name="Gao Q."/>
            <person name="Zheng S."/>
            <person name="Li Y."/>
            <person name="Yu Y."/>
            <person name="Du H."/>
            <person name="Qi M."/>
            <person name="Li Y."/>
            <person name="Yu H."/>
            <person name="Cui Y."/>
            <person name="Wang N."/>
            <person name="Chen C."/>
            <person name="Wu H."/>
            <person name="Zhao Y."/>
            <person name="Zhang J."/>
            <person name="Li Y."/>
            <person name="Zhou W."/>
            <person name="Zhang B."/>
            <person name="Hu W."/>
            <person name="Eijk M."/>
            <person name="Tang J."/>
            <person name="Witsenboer H."/>
            <person name="Zhao S."/>
            <person name="Li Z."/>
            <person name="Zhang A."/>
            <person name="Wang D."/>
            <person name="Liang C."/>
        </authorList>
    </citation>
    <scope>NUCLEOTIDE SEQUENCE [LARGE SCALE GENOMIC DNA]</scope>
    <source>
        <strain evidence="1">cv. G1812</strain>
    </source>
</reference>
<proteinExistence type="predicted"/>
<reference evidence="1" key="3">
    <citation type="submission" date="2022-06" db="UniProtKB">
        <authorList>
            <consortium name="EnsemblPlants"/>
        </authorList>
    </citation>
    <scope>IDENTIFICATION</scope>
</reference>
<dbReference type="Gramene" id="TuG1812G0200002847.01.T01">
    <property type="protein sequence ID" value="TuG1812G0200002847.01.T01.cds441820"/>
    <property type="gene ID" value="TuG1812G0200002847.01"/>
</dbReference>
<evidence type="ECO:0000313" key="2">
    <source>
        <dbReference type="Proteomes" id="UP000015106"/>
    </source>
</evidence>
<dbReference type="EnsemblPlants" id="TuG1812G0200002847.01.T01">
    <property type="protein sequence ID" value="TuG1812G0200002847.01.T01.cds441820"/>
    <property type="gene ID" value="TuG1812G0200002847.01"/>
</dbReference>
<dbReference type="AlphaFoldDB" id="A0A8R7TH82"/>
<organism evidence="1 2">
    <name type="scientific">Triticum urartu</name>
    <name type="common">Red wild einkorn</name>
    <name type="synonym">Crithodium urartu</name>
    <dbReference type="NCBI Taxonomy" id="4572"/>
    <lineage>
        <taxon>Eukaryota</taxon>
        <taxon>Viridiplantae</taxon>
        <taxon>Streptophyta</taxon>
        <taxon>Embryophyta</taxon>
        <taxon>Tracheophyta</taxon>
        <taxon>Spermatophyta</taxon>
        <taxon>Magnoliopsida</taxon>
        <taxon>Liliopsida</taxon>
        <taxon>Poales</taxon>
        <taxon>Poaceae</taxon>
        <taxon>BOP clade</taxon>
        <taxon>Pooideae</taxon>
        <taxon>Triticodae</taxon>
        <taxon>Triticeae</taxon>
        <taxon>Triticinae</taxon>
        <taxon>Triticum</taxon>
    </lineage>
</organism>
<evidence type="ECO:0000313" key="1">
    <source>
        <dbReference type="EnsemblPlants" id="TuG1812G0200002847.01.T01.cds441820"/>
    </source>
</evidence>